<keyword evidence="2" id="KW-1185">Reference proteome</keyword>
<accession>K5W2A5</accession>
<dbReference type="Proteomes" id="UP000008370">
    <property type="component" value="Unassembled WGS sequence"/>
</dbReference>
<reference evidence="1 2" key="1">
    <citation type="journal article" date="2012" name="BMC Genomics">
        <title>Comparative genomics of the white-rot fungi, Phanerochaete carnosa and P. chrysosporium, to elucidate the genetic basis of the distinct wood types they colonize.</title>
        <authorList>
            <person name="Suzuki H."/>
            <person name="MacDonald J."/>
            <person name="Syed K."/>
            <person name="Salamov A."/>
            <person name="Hori C."/>
            <person name="Aerts A."/>
            <person name="Henrissat B."/>
            <person name="Wiebenga A."/>
            <person name="vanKuyk P.A."/>
            <person name="Barry K."/>
            <person name="Lindquist E."/>
            <person name="LaButti K."/>
            <person name="Lapidus A."/>
            <person name="Lucas S."/>
            <person name="Coutinho P."/>
            <person name="Gong Y."/>
            <person name="Samejima M."/>
            <person name="Mahadevan R."/>
            <person name="Abou-Zaid M."/>
            <person name="de Vries R.P."/>
            <person name="Igarashi K."/>
            <person name="Yadav J.S."/>
            <person name="Grigoriev I.V."/>
            <person name="Master E.R."/>
        </authorList>
    </citation>
    <scope>NUCLEOTIDE SEQUENCE [LARGE SCALE GENOMIC DNA]</scope>
    <source>
        <strain evidence="1 2">HHB-10118-sp</strain>
    </source>
</reference>
<dbReference type="RefSeq" id="XP_007393315.1">
    <property type="nucleotide sequence ID" value="XM_007393253.1"/>
</dbReference>
<dbReference type="GeneID" id="18909125"/>
<protein>
    <submittedName>
        <fullName evidence="1">Uncharacterized protein</fullName>
    </submittedName>
</protein>
<dbReference type="HOGENOM" id="CLU_3087970_0_0_1"/>
<dbReference type="AlphaFoldDB" id="K5W2A5"/>
<dbReference type="EMBL" id="JH930470">
    <property type="protein sequence ID" value="EKM57983.1"/>
    <property type="molecule type" value="Genomic_DNA"/>
</dbReference>
<name>K5W2A5_PHACS</name>
<sequence>MHPCFLPALMYEANVADVVLCRIVRHVFLRDDAPCRYADSTYRFELVCVSVK</sequence>
<organism evidence="1 2">
    <name type="scientific">Phanerochaete carnosa (strain HHB-10118-sp)</name>
    <name type="common">White-rot fungus</name>
    <name type="synonym">Peniophora carnosa</name>
    <dbReference type="NCBI Taxonomy" id="650164"/>
    <lineage>
        <taxon>Eukaryota</taxon>
        <taxon>Fungi</taxon>
        <taxon>Dikarya</taxon>
        <taxon>Basidiomycota</taxon>
        <taxon>Agaricomycotina</taxon>
        <taxon>Agaricomycetes</taxon>
        <taxon>Polyporales</taxon>
        <taxon>Phanerochaetaceae</taxon>
        <taxon>Phanerochaete</taxon>
    </lineage>
</organism>
<evidence type="ECO:0000313" key="1">
    <source>
        <dbReference type="EMBL" id="EKM57983.1"/>
    </source>
</evidence>
<evidence type="ECO:0000313" key="2">
    <source>
        <dbReference type="Proteomes" id="UP000008370"/>
    </source>
</evidence>
<dbReference type="InParanoid" id="K5W2A5"/>
<dbReference type="KEGG" id="pco:PHACADRAFT_159028"/>
<gene>
    <name evidence="1" type="ORF">PHACADRAFT_159028</name>
</gene>
<proteinExistence type="predicted"/>